<dbReference type="AlphaFoldDB" id="A0A5A7RGH0"/>
<proteinExistence type="predicted"/>
<evidence type="ECO:0000313" key="1">
    <source>
        <dbReference type="EMBL" id="GER56274.1"/>
    </source>
</evidence>
<evidence type="ECO:0000313" key="2">
    <source>
        <dbReference type="Proteomes" id="UP000325081"/>
    </source>
</evidence>
<accession>A0A5A7RGH0</accession>
<dbReference type="EMBL" id="BKCP01012625">
    <property type="protein sequence ID" value="GER56274.1"/>
    <property type="molecule type" value="Genomic_DNA"/>
</dbReference>
<reference evidence="2" key="1">
    <citation type="journal article" date="2019" name="Curr. Biol.">
        <title>Genome Sequence of Striga asiatica Provides Insight into the Evolution of Plant Parasitism.</title>
        <authorList>
            <person name="Yoshida S."/>
            <person name="Kim S."/>
            <person name="Wafula E.K."/>
            <person name="Tanskanen J."/>
            <person name="Kim Y.M."/>
            <person name="Honaas L."/>
            <person name="Yang Z."/>
            <person name="Spallek T."/>
            <person name="Conn C.E."/>
            <person name="Ichihashi Y."/>
            <person name="Cheong K."/>
            <person name="Cui S."/>
            <person name="Der J.P."/>
            <person name="Gundlach H."/>
            <person name="Jiao Y."/>
            <person name="Hori C."/>
            <person name="Ishida J.K."/>
            <person name="Kasahara H."/>
            <person name="Kiba T."/>
            <person name="Kim M.S."/>
            <person name="Koo N."/>
            <person name="Laohavisit A."/>
            <person name="Lee Y.H."/>
            <person name="Lumba S."/>
            <person name="McCourt P."/>
            <person name="Mortimer J.C."/>
            <person name="Mutuku J.M."/>
            <person name="Nomura T."/>
            <person name="Sasaki-Sekimoto Y."/>
            <person name="Seto Y."/>
            <person name="Wang Y."/>
            <person name="Wakatake T."/>
            <person name="Sakakibara H."/>
            <person name="Demura T."/>
            <person name="Yamaguchi S."/>
            <person name="Yoneyama K."/>
            <person name="Manabe R.I."/>
            <person name="Nelson D.C."/>
            <person name="Schulman A.H."/>
            <person name="Timko M.P."/>
            <person name="dePamphilis C.W."/>
            <person name="Choi D."/>
            <person name="Shirasu K."/>
        </authorList>
    </citation>
    <scope>NUCLEOTIDE SEQUENCE [LARGE SCALE GENOMIC DNA]</scope>
    <source>
        <strain evidence="2">cv. UVA1</strain>
    </source>
</reference>
<gene>
    <name evidence="1" type="ORF">STAS_34001</name>
</gene>
<dbReference type="Proteomes" id="UP000325081">
    <property type="component" value="Unassembled WGS sequence"/>
</dbReference>
<keyword evidence="2" id="KW-1185">Reference proteome</keyword>
<organism evidence="1 2">
    <name type="scientific">Striga asiatica</name>
    <name type="common">Asiatic witchweed</name>
    <name type="synonym">Buchnera asiatica</name>
    <dbReference type="NCBI Taxonomy" id="4170"/>
    <lineage>
        <taxon>Eukaryota</taxon>
        <taxon>Viridiplantae</taxon>
        <taxon>Streptophyta</taxon>
        <taxon>Embryophyta</taxon>
        <taxon>Tracheophyta</taxon>
        <taxon>Spermatophyta</taxon>
        <taxon>Magnoliopsida</taxon>
        <taxon>eudicotyledons</taxon>
        <taxon>Gunneridae</taxon>
        <taxon>Pentapetalae</taxon>
        <taxon>asterids</taxon>
        <taxon>lamiids</taxon>
        <taxon>Lamiales</taxon>
        <taxon>Orobanchaceae</taxon>
        <taxon>Buchnereae</taxon>
        <taxon>Striga</taxon>
    </lineage>
</organism>
<name>A0A5A7RGH0_STRAF</name>
<protein>
    <submittedName>
        <fullName evidence="1">D,D-heptose 1,7-bisphosphate phosphatase</fullName>
    </submittedName>
</protein>
<comment type="caution">
    <text evidence="1">The sequence shown here is derived from an EMBL/GenBank/DDBJ whole genome shotgun (WGS) entry which is preliminary data.</text>
</comment>
<sequence>MFSPSYISVSLCTSSIVPAKYSSAVTTSPIREVSTNPRNKILLLGWLGTVDSPSSGNNFEKNDTETVHIGFGRELSRLGVLRRAIAVCTHHPRRNMVLLACWAQPGEPEIRELGVEFAVQ</sequence>